<proteinExistence type="predicted"/>
<dbReference type="InterPro" id="IPR001806">
    <property type="entry name" value="Small_GTPase"/>
</dbReference>
<comment type="caution">
    <text evidence="3">The sequence shown here is derived from an EMBL/GenBank/DDBJ whole genome shotgun (WGS) entry which is preliminary data.</text>
</comment>
<protein>
    <recommendedName>
        <fullName evidence="5">Ras family GTPase</fullName>
    </recommendedName>
</protein>
<sequence>MAGMKTIGQELQTLQKMISRERLGWKNELERIELLQSYEELNALIEMAVESDKELTTEECQPFINFLENRWKRVQQTDLAYCLNPHSPMKQICWLLAERLSPIVKQPAVKLLMSNLDLSEQMSGQDLYDLKPWQFVLGDDVNNPRIIMVADCLSFAKEDGVLKHTTLEEGQSKPLTESERERVIKHSPAATAFHEAAQELRDYIKSDQSMYGYINRFIEKLRYGGAHGGRGGQEYIAGADANEGIIEFAEFLDKLTKGEQTRLFAMTVPQYRDTVGTIWNRMKNPGVRADGEVQSTEFCVEVNATELSTINREKEAELRAWTPEFVRRIQQGATDDRKIRLEAKLKEKEDGFTKLLEEKIFYQPDSTTGIAGNARLFAQLDGNPKSRAEIISGLIEKYPSLGITLRIADRAANENRLLPANTFPEFHQTVDSVCPPLDSIQDAKALRIALWQLADADKIVYLQQLGDTKLSQLVPNTAALINLLSGEDEETYHLSTKAKVAIVNSFLAKPYFKETIKSYAPLIPLIRNINIDRRERDTIKIGPVLENCEDGDFSALEALWPLIDETRLGAFLGNLGNACLKKMLERSPEHVIDTFEDKLAQLPQQMADQMRSLIENQKVIARLELLSSESSSWGARRGAIKALIDLAKGNTSHLPNNIEAHFDNDLKTIYAQILKNNQNIVTVGRIDRSQITENDERIPVIIIGSRNSGKTSLLQRYFNNSYSDAHVQDQTFIYTQAYQNDAGVRALSTFRDMGDMRSRLYANTGWGRHAKVFIITVNLTDPNSLQEAKDEYASLRRWFDPAIPVIFAGTMGDMPNANSTPITEFAVEKGCTFIETSARDNHGVEELFAKAAELGIQRSQALNPQRQAPQPVAAAAPARTGVMARLGGFFTRGGRNPSSAQPEEPSNLPGPRGGGRGDHG</sequence>
<keyword evidence="1" id="KW-0547">Nucleotide-binding</keyword>
<accession>A0A364LJ92</accession>
<gene>
    <name evidence="3" type="ORF">B1207_09225</name>
</gene>
<evidence type="ECO:0000256" key="1">
    <source>
        <dbReference type="ARBA" id="ARBA00022741"/>
    </source>
</evidence>
<dbReference type="SUPFAM" id="SSF52540">
    <property type="entry name" value="P-loop containing nucleoside triphosphate hydrolases"/>
    <property type="match status" value="1"/>
</dbReference>
<dbReference type="GO" id="GO:0003924">
    <property type="term" value="F:GTPase activity"/>
    <property type="evidence" value="ECO:0007669"/>
    <property type="project" value="InterPro"/>
</dbReference>
<dbReference type="PANTHER" id="PTHR47978">
    <property type="match status" value="1"/>
</dbReference>
<dbReference type="PRINTS" id="PR00449">
    <property type="entry name" value="RASTRNSFRMNG"/>
</dbReference>
<dbReference type="Pfam" id="PF00071">
    <property type="entry name" value="Ras"/>
    <property type="match status" value="1"/>
</dbReference>
<dbReference type="GO" id="GO:0005525">
    <property type="term" value="F:GTP binding"/>
    <property type="evidence" value="ECO:0007669"/>
    <property type="project" value="InterPro"/>
</dbReference>
<dbReference type="SMART" id="SM00174">
    <property type="entry name" value="RHO"/>
    <property type="match status" value="1"/>
</dbReference>
<feature type="region of interest" description="Disordered" evidence="2">
    <location>
        <begin position="887"/>
        <end position="920"/>
    </location>
</feature>
<dbReference type="PROSITE" id="PS51419">
    <property type="entry name" value="RAB"/>
    <property type="match status" value="1"/>
</dbReference>
<evidence type="ECO:0008006" key="5">
    <source>
        <dbReference type="Google" id="ProtNLM"/>
    </source>
</evidence>
<evidence type="ECO:0000256" key="2">
    <source>
        <dbReference type="SAM" id="MobiDB-lite"/>
    </source>
</evidence>
<organism evidence="3 4">
    <name type="scientific">Legionella quinlivanii</name>
    <dbReference type="NCBI Taxonomy" id="45073"/>
    <lineage>
        <taxon>Bacteria</taxon>
        <taxon>Pseudomonadati</taxon>
        <taxon>Pseudomonadota</taxon>
        <taxon>Gammaproteobacteria</taxon>
        <taxon>Legionellales</taxon>
        <taxon>Legionellaceae</taxon>
        <taxon>Legionella</taxon>
    </lineage>
</organism>
<dbReference type="SMART" id="SM00175">
    <property type="entry name" value="RAB"/>
    <property type="match status" value="1"/>
</dbReference>
<evidence type="ECO:0000313" key="3">
    <source>
        <dbReference type="EMBL" id="RAP36316.1"/>
    </source>
</evidence>
<dbReference type="RefSeq" id="WP_172458240.1">
    <property type="nucleotide sequence ID" value="NZ_MVJN01000006.1"/>
</dbReference>
<dbReference type="AlphaFoldDB" id="A0A364LJ92"/>
<evidence type="ECO:0000313" key="4">
    <source>
        <dbReference type="Proteomes" id="UP000249458"/>
    </source>
</evidence>
<dbReference type="EMBL" id="MVJN01000006">
    <property type="protein sequence ID" value="RAP36316.1"/>
    <property type="molecule type" value="Genomic_DNA"/>
</dbReference>
<dbReference type="Gene3D" id="3.40.50.300">
    <property type="entry name" value="P-loop containing nucleotide triphosphate hydrolases"/>
    <property type="match status" value="1"/>
</dbReference>
<dbReference type="Proteomes" id="UP000249458">
    <property type="component" value="Unassembled WGS sequence"/>
</dbReference>
<name>A0A364LJ92_9GAMM</name>
<reference evidence="3 4" key="1">
    <citation type="submission" date="2017-02" db="EMBL/GenBank/DDBJ databases">
        <title>Legionella quilivanii strain from human: case report and whole genome sequencing analysis.</title>
        <authorList>
            <person name="Lalancette C."/>
            <person name="Leduc J.-M."/>
            <person name="Levesque S."/>
            <person name="Fournier E."/>
            <person name="Saoud J."/>
            <person name="Faucher S.P."/>
            <person name="Bernard K."/>
            <person name="Martineau C."/>
            <person name="Longtin J."/>
        </authorList>
    </citation>
    <scope>NUCLEOTIDE SEQUENCE [LARGE SCALE GENOMIC DNA]</scope>
    <source>
        <strain evidence="3 4">ID143958</strain>
    </source>
</reference>
<dbReference type="InterPro" id="IPR027417">
    <property type="entry name" value="P-loop_NTPase"/>
</dbReference>
<dbReference type="SMART" id="SM00173">
    <property type="entry name" value="RAS"/>
    <property type="match status" value="1"/>
</dbReference>